<evidence type="ECO:0000313" key="2">
    <source>
        <dbReference type="Proteomes" id="UP000332515"/>
    </source>
</evidence>
<name>A0A6A7Y1W3_9HYPH</name>
<dbReference type="RefSeq" id="WP_153480549.1">
    <property type="nucleotide sequence ID" value="NZ_VWNA01000001.1"/>
</dbReference>
<reference evidence="1 2" key="1">
    <citation type="submission" date="2019-09" db="EMBL/GenBank/DDBJ databases">
        <title>Segnochrobactrum spirostomi gen. nov., sp. nov., isolated from the ciliate Spirostomum cf. yagiui and description of a novel family, Segnochrobactraceae fam. nov. within the order Rhizobiales of the class Alphaproteobacteria.</title>
        <authorList>
            <person name="Akter S."/>
            <person name="Shazib S.U.A."/>
            <person name="Shin M.K."/>
        </authorList>
    </citation>
    <scope>NUCLEOTIDE SEQUENCE [LARGE SCALE GENOMIC DNA]</scope>
    <source>
        <strain evidence="1 2">Sp-1</strain>
    </source>
</reference>
<comment type="caution">
    <text evidence="1">The sequence shown here is derived from an EMBL/GenBank/DDBJ whole genome shotgun (WGS) entry which is preliminary data.</text>
</comment>
<protein>
    <submittedName>
        <fullName evidence="1">Uncharacterized protein</fullName>
    </submittedName>
</protein>
<sequence>MPLDFDAFCTSLGEAAPPTGLDPALRALWWHAKGDWTRAHGEVDQEEDTRSAWAHAFLHREEGDLWNAGYWYRRAGRPPATGALRDEWAAIARALVESL</sequence>
<evidence type="ECO:0000313" key="1">
    <source>
        <dbReference type="EMBL" id="MQT12973.1"/>
    </source>
</evidence>
<dbReference type="EMBL" id="VWNA01000001">
    <property type="protein sequence ID" value="MQT12973.1"/>
    <property type="molecule type" value="Genomic_DNA"/>
</dbReference>
<gene>
    <name evidence="1" type="ORF">F0357_09995</name>
</gene>
<proteinExistence type="predicted"/>
<dbReference type="Proteomes" id="UP000332515">
    <property type="component" value="Unassembled WGS sequence"/>
</dbReference>
<organism evidence="1 2">
    <name type="scientific">Segnochrobactrum spirostomi</name>
    <dbReference type="NCBI Taxonomy" id="2608987"/>
    <lineage>
        <taxon>Bacteria</taxon>
        <taxon>Pseudomonadati</taxon>
        <taxon>Pseudomonadota</taxon>
        <taxon>Alphaproteobacteria</taxon>
        <taxon>Hyphomicrobiales</taxon>
        <taxon>Segnochrobactraceae</taxon>
        <taxon>Segnochrobactrum</taxon>
    </lineage>
</organism>
<accession>A0A6A7Y1W3</accession>
<dbReference type="AlphaFoldDB" id="A0A6A7Y1W3"/>
<keyword evidence="2" id="KW-1185">Reference proteome</keyword>